<feature type="region of interest" description="Disordered" evidence="1">
    <location>
        <begin position="158"/>
        <end position="184"/>
    </location>
</feature>
<gene>
    <name evidence="2" type="ORF">PSYICH_LOCUS10901</name>
</gene>
<proteinExistence type="predicted"/>
<feature type="region of interest" description="Disordered" evidence="1">
    <location>
        <begin position="1082"/>
        <end position="1112"/>
    </location>
</feature>
<feature type="region of interest" description="Disordered" evidence="1">
    <location>
        <begin position="712"/>
        <end position="731"/>
    </location>
</feature>
<evidence type="ECO:0000313" key="3">
    <source>
        <dbReference type="Proteomes" id="UP001153636"/>
    </source>
</evidence>
<accession>A0A9P0D2J0</accession>
<dbReference type="OrthoDB" id="6428710at2759"/>
<feature type="compositionally biased region" description="Basic and acidic residues" evidence="1">
    <location>
        <begin position="774"/>
        <end position="803"/>
    </location>
</feature>
<evidence type="ECO:0000256" key="1">
    <source>
        <dbReference type="SAM" id="MobiDB-lite"/>
    </source>
</evidence>
<feature type="compositionally biased region" description="Basic and acidic residues" evidence="1">
    <location>
        <begin position="848"/>
        <end position="869"/>
    </location>
</feature>
<name>A0A9P0D2J0_9CUCU</name>
<feature type="compositionally biased region" description="Polar residues" evidence="1">
    <location>
        <begin position="1149"/>
        <end position="1172"/>
    </location>
</feature>
<dbReference type="EMBL" id="OV651817">
    <property type="protein sequence ID" value="CAH1110970.1"/>
    <property type="molecule type" value="Genomic_DNA"/>
</dbReference>
<protein>
    <submittedName>
        <fullName evidence="2">Uncharacterized protein</fullName>
    </submittedName>
</protein>
<feature type="compositionally biased region" description="Basic and acidic residues" evidence="1">
    <location>
        <begin position="119"/>
        <end position="139"/>
    </location>
</feature>
<keyword evidence="3" id="KW-1185">Reference proteome</keyword>
<feature type="compositionally biased region" description="Low complexity" evidence="1">
    <location>
        <begin position="583"/>
        <end position="594"/>
    </location>
</feature>
<reference evidence="2" key="1">
    <citation type="submission" date="2022-01" db="EMBL/GenBank/DDBJ databases">
        <authorList>
            <person name="King R."/>
        </authorList>
    </citation>
    <scope>NUCLEOTIDE SEQUENCE</scope>
</reference>
<feature type="compositionally biased region" description="Pro residues" evidence="1">
    <location>
        <begin position="369"/>
        <end position="381"/>
    </location>
</feature>
<feature type="compositionally biased region" description="Polar residues" evidence="1">
    <location>
        <begin position="84"/>
        <end position="99"/>
    </location>
</feature>
<feature type="compositionally biased region" description="Basic and acidic residues" evidence="1">
    <location>
        <begin position="753"/>
        <end position="764"/>
    </location>
</feature>
<organism evidence="2 3">
    <name type="scientific">Psylliodes chrysocephalus</name>
    <dbReference type="NCBI Taxonomy" id="3402493"/>
    <lineage>
        <taxon>Eukaryota</taxon>
        <taxon>Metazoa</taxon>
        <taxon>Ecdysozoa</taxon>
        <taxon>Arthropoda</taxon>
        <taxon>Hexapoda</taxon>
        <taxon>Insecta</taxon>
        <taxon>Pterygota</taxon>
        <taxon>Neoptera</taxon>
        <taxon>Endopterygota</taxon>
        <taxon>Coleoptera</taxon>
        <taxon>Polyphaga</taxon>
        <taxon>Cucujiformia</taxon>
        <taxon>Chrysomeloidea</taxon>
        <taxon>Chrysomelidae</taxon>
        <taxon>Galerucinae</taxon>
        <taxon>Alticini</taxon>
        <taxon>Psylliodes</taxon>
    </lineage>
</organism>
<feature type="compositionally biased region" description="Acidic residues" evidence="1">
    <location>
        <begin position="1091"/>
        <end position="1105"/>
    </location>
</feature>
<feature type="compositionally biased region" description="Basic and acidic residues" evidence="1">
    <location>
        <begin position="315"/>
        <end position="330"/>
    </location>
</feature>
<feature type="region of interest" description="Disordered" evidence="1">
    <location>
        <begin position="503"/>
        <end position="633"/>
    </location>
</feature>
<feature type="compositionally biased region" description="Basic and acidic residues" evidence="1">
    <location>
        <begin position="29"/>
        <end position="42"/>
    </location>
</feature>
<feature type="compositionally biased region" description="Basic and acidic residues" evidence="1">
    <location>
        <begin position="611"/>
        <end position="620"/>
    </location>
</feature>
<dbReference type="AlphaFoldDB" id="A0A9P0D2J0"/>
<feature type="region of interest" description="Disordered" evidence="1">
    <location>
        <begin position="998"/>
        <end position="1019"/>
    </location>
</feature>
<feature type="compositionally biased region" description="Polar residues" evidence="1">
    <location>
        <begin position="719"/>
        <end position="731"/>
    </location>
</feature>
<dbReference type="Proteomes" id="UP001153636">
    <property type="component" value="Chromosome 5"/>
</dbReference>
<feature type="region of interest" description="Disordered" evidence="1">
    <location>
        <begin position="1"/>
        <end position="146"/>
    </location>
</feature>
<feature type="compositionally biased region" description="Polar residues" evidence="1">
    <location>
        <begin position="1"/>
        <end position="10"/>
    </location>
</feature>
<feature type="region of interest" description="Disordered" evidence="1">
    <location>
        <begin position="751"/>
        <end position="811"/>
    </location>
</feature>
<feature type="compositionally biased region" description="Low complexity" evidence="1">
    <location>
        <begin position="837"/>
        <end position="847"/>
    </location>
</feature>
<feature type="region of interest" description="Disordered" evidence="1">
    <location>
        <begin position="1134"/>
        <end position="1189"/>
    </location>
</feature>
<feature type="compositionally biased region" description="Low complexity" evidence="1">
    <location>
        <begin position="516"/>
        <end position="525"/>
    </location>
</feature>
<sequence>MSTSAPGSSSRRQKRMGPAPFASFEDLSDEVRSRLESPEEKNVAGSVVRLPGIREDLTPTTPAMTDRSPSPAYPLKGISLIGAPTTTTVAHLPTQPSKKNNIKPPATPRIDISRASSSSHHDSKDSSPEREIYDTHDPNSAKLGLGFKEDGALDLRSSTEELDFQDMSTMERRRSSKVRPASPSILDEPTALRKDSQCSDIVLLSISGRTSRLSSIGSQGSNQSRLSNASHISVLSGQSGISRCSSPHKMLLETSFCGTKSGEGAAKIDEDHSGTKVESEVMEKILLSRKHDPTEAILAEGISVEKAQPLAPKIQPEKPARKQEVKEMQKTDITITVDQSETESNNTNKVKSRFVSESGVEYYYIPLKGPLPPDLPKPAQGPPKSKAKLREVKSANYESKTTTNCKSKVPEAKPRCKSATPTPSHSSTKKEEPKYIRIKLKPDRCYSEESPTPEIQKPVTLELDSIQKDAIYHESTKLDKTISYIQETDRICSAATNGSPKIIAGTAEGPVENITPSPSVSRRSSFASLFKNKDGIMSPESPSVPGTSRRKNMISGILKEAGDNLRTRSRSRSKSRDRESHKSSLSTAPSSTESIDSKCKHKSVLSLFKSNKKDKLKSESETSSQETVRSSDGIAKLEFKFNEPKQTYYENPLDCATVRIPLHSPTYYENRTMSDWKTSSQDSQDTVIENVSKNVDVVLEKVPQQEVVVEKKSLEKSATKPSRQSSTSSENIVFSTKLGSDNEVFTTKLPKKLPKEKSNSEEGKVLNGIQEPIVEPHEEIKEPQRISRESSRERISRLQERQKPLKTKSITSVKELELKELDNVKDKRLSEVSVGATSTISSQISSTTEDHNSSESEKEVDDNAKTKNELKLDLDISELERKAIVLQQDSFEDELPYIPTTLPQERSAALPIVPIKQRSTFEIKTCPIERPRSTTPINPSCLDEYCEEVMGSFNIESVTKTIEKLKISLPRNESFDKAKVKSPRKKDSNTNWFEFAEKGITTKSTPSETPPPLPPKGVQKSWINFEDIPEKRKAPKRIQTIPSRSYIEVPESVLQDSVVYNYVNPDECKCECHEVNAKERERRAKESQEAVQEDELPLLEDENVDDEKNVPDCSNRVKLDVSVSDCRSIISDSSVDLSTSIDPHEPSGTEPTLRTPFTSDLGLSSNRSSVVSQDDHQSPESPNAFPKIS</sequence>
<evidence type="ECO:0000313" key="2">
    <source>
        <dbReference type="EMBL" id="CAH1110970.1"/>
    </source>
</evidence>
<feature type="compositionally biased region" description="Polar residues" evidence="1">
    <location>
        <begin position="396"/>
        <end position="406"/>
    </location>
</feature>
<feature type="region of interest" description="Disordered" evidence="1">
    <location>
        <begin position="827"/>
        <end position="869"/>
    </location>
</feature>
<feature type="compositionally biased region" description="Polar residues" evidence="1">
    <location>
        <begin position="621"/>
        <end position="630"/>
    </location>
</feature>
<feature type="region of interest" description="Disordered" evidence="1">
    <location>
        <begin position="308"/>
        <end position="352"/>
    </location>
</feature>
<feature type="region of interest" description="Disordered" evidence="1">
    <location>
        <begin position="369"/>
        <end position="434"/>
    </location>
</feature>
<feature type="compositionally biased region" description="Polar residues" evidence="1">
    <location>
        <begin position="331"/>
        <end position="349"/>
    </location>
</feature>